<protein>
    <submittedName>
        <fullName evidence="1">Uncharacterized protein</fullName>
    </submittedName>
</protein>
<reference evidence="1 2" key="1">
    <citation type="submission" date="2021-01" db="EMBL/GenBank/DDBJ databases">
        <title>Whole genome shotgun sequence of Actinoplanes palleronii NBRC 14916.</title>
        <authorList>
            <person name="Komaki H."/>
            <person name="Tamura T."/>
        </authorList>
    </citation>
    <scope>NUCLEOTIDE SEQUENCE [LARGE SCALE GENOMIC DNA]</scope>
    <source>
        <strain evidence="1 2">NBRC 14916</strain>
    </source>
</reference>
<evidence type="ECO:0000313" key="2">
    <source>
        <dbReference type="Proteomes" id="UP000624709"/>
    </source>
</evidence>
<organism evidence="1 2">
    <name type="scientific">Actinoplanes palleronii</name>
    <dbReference type="NCBI Taxonomy" id="113570"/>
    <lineage>
        <taxon>Bacteria</taxon>
        <taxon>Bacillati</taxon>
        <taxon>Actinomycetota</taxon>
        <taxon>Actinomycetes</taxon>
        <taxon>Micromonosporales</taxon>
        <taxon>Micromonosporaceae</taxon>
        <taxon>Actinoplanes</taxon>
    </lineage>
</organism>
<dbReference type="EMBL" id="BOMS01000173">
    <property type="protein sequence ID" value="GIE73423.1"/>
    <property type="molecule type" value="Genomic_DNA"/>
</dbReference>
<proteinExistence type="predicted"/>
<evidence type="ECO:0000313" key="1">
    <source>
        <dbReference type="EMBL" id="GIE73423.1"/>
    </source>
</evidence>
<dbReference type="RefSeq" id="WP_203831019.1">
    <property type="nucleotide sequence ID" value="NZ_BAAATY010000008.1"/>
</dbReference>
<keyword evidence="2" id="KW-1185">Reference proteome</keyword>
<name>A0ABQ4BRW5_9ACTN</name>
<gene>
    <name evidence="1" type="ORF">Apa02nite_095310</name>
</gene>
<accession>A0ABQ4BRW5</accession>
<dbReference type="Proteomes" id="UP000624709">
    <property type="component" value="Unassembled WGS sequence"/>
</dbReference>
<sequence>MEPGNDRLMAAVTTHRAGAERLRRPRPEALRDRDQLRGHGYVLGLLSACSSELCEAWATTPYASRIDAYLPEHRVDDLAALPALPGPPITQGC</sequence>
<comment type="caution">
    <text evidence="1">The sequence shown here is derived from an EMBL/GenBank/DDBJ whole genome shotgun (WGS) entry which is preliminary data.</text>
</comment>